<proteinExistence type="inferred from homology"/>
<keyword evidence="5" id="KW-0805">Transcription regulation</keyword>
<organism evidence="10 11">
    <name type="scientific">Ambrosia artemisiifolia</name>
    <name type="common">Common ragweed</name>
    <dbReference type="NCBI Taxonomy" id="4212"/>
    <lineage>
        <taxon>Eukaryota</taxon>
        <taxon>Viridiplantae</taxon>
        <taxon>Streptophyta</taxon>
        <taxon>Embryophyta</taxon>
        <taxon>Tracheophyta</taxon>
        <taxon>Spermatophyta</taxon>
        <taxon>Magnoliopsida</taxon>
        <taxon>eudicotyledons</taxon>
        <taxon>Gunneridae</taxon>
        <taxon>Pentapetalae</taxon>
        <taxon>asterids</taxon>
        <taxon>campanulids</taxon>
        <taxon>Asterales</taxon>
        <taxon>Asteraceae</taxon>
        <taxon>Asteroideae</taxon>
        <taxon>Heliantheae alliance</taxon>
        <taxon>Heliantheae</taxon>
        <taxon>Ambrosia</taxon>
    </lineage>
</organism>
<evidence type="ECO:0000256" key="4">
    <source>
        <dbReference type="ARBA" id="ARBA00022833"/>
    </source>
</evidence>
<evidence type="ECO:0008006" key="12">
    <source>
        <dbReference type="Google" id="ProtNLM"/>
    </source>
</evidence>
<evidence type="ECO:0000256" key="5">
    <source>
        <dbReference type="ARBA" id="ARBA00023015"/>
    </source>
</evidence>
<dbReference type="GO" id="GO:0008270">
    <property type="term" value="F:zinc ion binding"/>
    <property type="evidence" value="ECO:0007669"/>
    <property type="project" value="UniProtKB-KW"/>
</dbReference>
<comment type="similarity">
    <text evidence="1">Belongs to the VEFS (VRN2-EMF2-FIS2-SU(Z)12) family.</text>
</comment>
<dbReference type="Pfam" id="PF09733">
    <property type="entry name" value="VEFS-Box"/>
    <property type="match status" value="1"/>
</dbReference>
<feature type="domain" description="Polycomb protein VEFS-Box" evidence="7">
    <location>
        <begin position="499"/>
        <end position="618"/>
    </location>
</feature>
<dbReference type="GO" id="GO:0031490">
    <property type="term" value="F:chromatin DNA binding"/>
    <property type="evidence" value="ECO:0007669"/>
    <property type="project" value="TreeGrafter"/>
</dbReference>
<evidence type="ECO:0000313" key="10">
    <source>
        <dbReference type="EMBL" id="KAI7732945.1"/>
    </source>
</evidence>
<evidence type="ECO:0000259" key="9">
    <source>
        <dbReference type="Pfam" id="PF24663"/>
    </source>
</evidence>
<evidence type="ECO:0000256" key="2">
    <source>
        <dbReference type="ARBA" id="ARBA00022723"/>
    </source>
</evidence>
<keyword evidence="4" id="KW-0862">Zinc</keyword>
<evidence type="ECO:0000259" key="7">
    <source>
        <dbReference type="Pfam" id="PF09733"/>
    </source>
</evidence>
<dbReference type="InterPro" id="IPR057540">
    <property type="entry name" value="Znf_SUZ12"/>
</dbReference>
<keyword evidence="3" id="KW-0863">Zinc-finger</keyword>
<feature type="domain" description="Polycomb protein SUZ12-like zinc finger" evidence="8">
    <location>
        <begin position="310"/>
        <end position="378"/>
    </location>
</feature>
<evidence type="ECO:0000256" key="3">
    <source>
        <dbReference type="ARBA" id="ARBA00022771"/>
    </source>
</evidence>
<evidence type="ECO:0000313" key="11">
    <source>
        <dbReference type="Proteomes" id="UP001206925"/>
    </source>
</evidence>
<dbReference type="PANTHER" id="PTHR22597">
    <property type="entry name" value="POLYCOMB GROUP PROTEIN"/>
    <property type="match status" value="1"/>
</dbReference>
<accession>A0AAD5C101</accession>
<dbReference type="InterPro" id="IPR056068">
    <property type="entry name" value="EMF2-like_DUF7651"/>
</dbReference>
<reference evidence="10" key="1">
    <citation type="submission" date="2022-06" db="EMBL/GenBank/DDBJ databases">
        <title>Uncovering the hologenomic basis of an extraordinary plant invasion.</title>
        <authorList>
            <person name="Bieker V.C."/>
            <person name="Martin M.D."/>
            <person name="Gilbert T."/>
            <person name="Hodgins K."/>
            <person name="Battlay P."/>
            <person name="Petersen B."/>
            <person name="Wilson J."/>
        </authorList>
    </citation>
    <scope>NUCLEOTIDE SEQUENCE</scope>
    <source>
        <strain evidence="10">AA19_3_7</strain>
        <tissue evidence="10">Leaf</tissue>
    </source>
</reference>
<dbReference type="AlphaFoldDB" id="A0AAD5C101"/>
<dbReference type="Pfam" id="PF23320">
    <property type="entry name" value="Zn_SUZ12"/>
    <property type="match status" value="1"/>
</dbReference>
<dbReference type="CDD" id="cd21749">
    <property type="entry name" value="ZnB-Zn_EMF2-like"/>
    <property type="match status" value="1"/>
</dbReference>
<dbReference type="Pfam" id="PF24663">
    <property type="entry name" value="DUF7651"/>
    <property type="match status" value="1"/>
</dbReference>
<dbReference type="Proteomes" id="UP001206925">
    <property type="component" value="Unassembled WGS sequence"/>
</dbReference>
<dbReference type="CDD" id="cd21553">
    <property type="entry name" value="VEFS-box_EMF2-like"/>
    <property type="match status" value="1"/>
</dbReference>
<evidence type="ECO:0000256" key="6">
    <source>
        <dbReference type="ARBA" id="ARBA00023163"/>
    </source>
</evidence>
<evidence type="ECO:0000259" key="8">
    <source>
        <dbReference type="Pfam" id="PF23320"/>
    </source>
</evidence>
<dbReference type="PANTHER" id="PTHR22597:SF22">
    <property type="entry name" value="POLYCOMB GROUP PROTEIN EMBRYONIC FLOWER 2-RELATED"/>
    <property type="match status" value="1"/>
</dbReference>
<protein>
    <recommendedName>
        <fullName evidence="12">Polycomb protein VEFS-Box domain-containing protein</fullName>
    </recommendedName>
</protein>
<dbReference type="InterPro" id="IPR019135">
    <property type="entry name" value="Polycomb_protein_VEFS-Box"/>
</dbReference>
<dbReference type="EMBL" id="JAMZMK010010103">
    <property type="protein sequence ID" value="KAI7732945.1"/>
    <property type="molecule type" value="Genomic_DNA"/>
</dbReference>
<sequence length="647" mass="73021">MGSVHYRVQTELKVVKFSYSVSSDQMCRNDARAHLTQEEQAAAEESLSVYCKPVELYNIIQRRAVRNVTFLILVYTVIKDASFASVCRIQISVSVSGATSDGHQTQTLFPLYVLLARPVSTTNVETQSTNVYRFNRARKLTIIGGAETSSKGRAKFILPEMNKLSKEIKSGSLDVLLVSCADSTDSPKIDLTEDHMFSNTLNCAGYCLFGKIPMDLLHSSWEKSPTLSLGGRAEMMSTVIMQSCSMKLSSSNGEKCVSFRFPYNAEAVSILQQVPVVISAEEFGAKNMLPYDVYSYNDAPRPGIMRLRSGNVIFNYKYYNNTLHRTEVTEDFSCPFCLVKCASYKGLRFHLTSSHDLFHYEFWVTEDCQVVIVSMRTDVGSSEIIPENVDPKQQIFSYCHKSRRRRKPKSQTQNANHVHPLVLDSTMSTALSELIDNTDGVPESMELDACSPEASATCPSFAEPEPIQSVPESNLAAPAMLQFAKTRKLSIERSDPRSRALLQKRQFFHSHRAQPMALEQVFAERDSEDEVDDDVADLEDRRMLDDFVDVSSDEKQMMHLWNSFVRKQRVLADGHIPWACEAFSKLHGPDLTQAPSLLWCWRLFMIKLWNHGLLDSRSLNNCNVILEQCQSHGQSQSQDIDPMKTDS</sequence>
<keyword evidence="2" id="KW-0479">Metal-binding</keyword>
<evidence type="ECO:0000256" key="1">
    <source>
        <dbReference type="ARBA" id="ARBA00007416"/>
    </source>
</evidence>
<dbReference type="GO" id="GO:0005634">
    <property type="term" value="C:nucleus"/>
    <property type="evidence" value="ECO:0007669"/>
    <property type="project" value="UniProtKB-ARBA"/>
</dbReference>
<comment type="caution">
    <text evidence="10">The sequence shown here is derived from an EMBL/GenBank/DDBJ whole genome shotgun (WGS) entry which is preliminary data.</text>
</comment>
<gene>
    <name evidence="10" type="ORF">M8C21_011425</name>
</gene>
<feature type="domain" description="DUF7651" evidence="9">
    <location>
        <begin position="87"/>
        <end position="286"/>
    </location>
</feature>
<keyword evidence="6" id="KW-0804">Transcription</keyword>
<keyword evidence="11" id="KW-1185">Reference proteome</keyword>
<name>A0AAD5C101_AMBAR</name>